<dbReference type="PATRIC" id="fig|1120926.3.peg.1877"/>
<proteinExistence type="predicted"/>
<dbReference type="InterPro" id="IPR010982">
    <property type="entry name" value="Lambda_DNA-bd_dom_sf"/>
</dbReference>
<organism evidence="1 2">
    <name type="scientific">Acinetobacter gerneri DSM 14967 = CIP 107464 = MTCC 9824</name>
    <dbReference type="NCBI Taxonomy" id="1120926"/>
    <lineage>
        <taxon>Bacteria</taxon>
        <taxon>Pseudomonadati</taxon>
        <taxon>Pseudomonadota</taxon>
        <taxon>Gammaproteobacteria</taxon>
        <taxon>Moraxellales</taxon>
        <taxon>Moraxellaceae</taxon>
        <taxon>Acinetobacter</taxon>
    </lineage>
</organism>
<evidence type="ECO:0000313" key="1">
    <source>
        <dbReference type="EMBL" id="ENV33942.1"/>
    </source>
</evidence>
<dbReference type="EMBL" id="APPN01000063">
    <property type="protein sequence ID" value="ENV33942.1"/>
    <property type="molecule type" value="Genomic_DNA"/>
</dbReference>
<dbReference type="GO" id="GO:0003677">
    <property type="term" value="F:DNA binding"/>
    <property type="evidence" value="ECO:0007669"/>
    <property type="project" value="InterPro"/>
</dbReference>
<name>N8YAY8_9GAMM</name>
<dbReference type="HOGENOM" id="CLU_185240_2_0_6"/>
<sequence length="71" mass="7595">MLSATALTPDQVKAKLRAQGKTLAQFAIEHGFQPSDVYRVIGGSRKGLYGKGHEIAVALGLKVNPEFANID</sequence>
<comment type="caution">
    <text evidence="1">The sequence shown here is derived from an EMBL/GenBank/DDBJ whole genome shotgun (WGS) entry which is preliminary data.</text>
</comment>
<dbReference type="InterPro" id="IPR026365">
    <property type="entry name" value="BcepMu_gp16"/>
</dbReference>
<dbReference type="GeneID" id="84209300"/>
<reference evidence="1 2" key="1">
    <citation type="submission" date="2013-02" db="EMBL/GenBank/DDBJ databases">
        <title>The Genome Sequence of Acinetobacter gerneri CIP 107464.</title>
        <authorList>
            <consortium name="The Broad Institute Genome Sequencing Platform"/>
            <consortium name="The Broad Institute Genome Sequencing Center for Infectious Disease"/>
            <person name="Cerqueira G."/>
            <person name="Feldgarden M."/>
            <person name="Courvalin P."/>
            <person name="Perichon B."/>
            <person name="Grillot-Courvalin C."/>
            <person name="Clermont D."/>
            <person name="Rocha E."/>
            <person name="Yoon E.-J."/>
            <person name="Nemec A."/>
            <person name="Walker B."/>
            <person name="Young S.K."/>
            <person name="Zeng Q."/>
            <person name="Gargeya S."/>
            <person name="Fitzgerald M."/>
            <person name="Haas B."/>
            <person name="Abouelleil A."/>
            <person name="Alvarado L."/>
            <person name="Arachchi H.M."/>
            <person name="Berlin A.M."/>
            <person name="Chapman S.B."/>
            <person name="Dewar J."/>
            <person name="Goldberg J."/>
            <person name="Griggs A."/>
            <person name="Gujja S."/>
            <person name="Hansen M."/>
            <person name="Howarth C."/>
            <person name="Imamovic A."/>
            <person name="Larimer J."/>
            <person name="McCowan C."/>
            <person name="Murphy C."/>
            <person name="Neiman D."/>
            <person name="Pearson M."/>
            <person name="Priest M."/>
            <person name="Roberts A."/>
            <person name="Saif S."/>
            <person name="Shea T."/>
            <person name="Sisk P."/>
            <person name="Sykes S."/>
            <person name="Wortman J."/>
            <person name="Nusbaum C."/>
            <person name="Birren B."/>
        </authorList>
    </citation>
    <scope>NUCLEOTIDE SEQUENCE [LARGE SCALE GENOMIC DNA]</scope>
    <source>
        <strain evidence="1 2">CIP 107464</strain>
    </source>
</reference>
<dbReference type="RefSeq" id="WP_004862028.1">
    <property type="nucleotide sequence ID" value="NZ_ASYY01000058.1"/>
</dbReference>
<dbReference type="STRING" id="202952.GCA_000747725_01985"/>
<dbReference type="eggNOG" id="ENOG5033A7T">
    <property type="taxonomic scope" value="Bacteria"/>
</dbReference>
<gene>
    <name evidence="1" type="ORF">F960_01948</name>
</gene>
<dbReference type="AlphaFoldDB" id="N8YAY8"/>
<accession>N8YAY8</accession>
<dbReference type="Gene3D" id="1.10.260.40">
    <property type="entry name" value="lambda repressor-like DNA-binding domains"/>
    <property type="match status" value="1"/>
</dbReference>
<dbReference type="Proteomes" id="UP000013117">
    <property type="component" value="Unassembled WGS sequence"/>
</dbReference>
<keyword evidence="2" id="KW-1185">Reference proteome</keyword>
<dbReference type="NCBIfam" id="TIGR04111">
    <property type="entry name" value="BcepMu_gp16"/>
    <property type="match status" value="1"/>
</dbReference>
<evidence type="ECO:0000313" key="2">
    <source>
        <dbReference type="Proteomes" id="UP000013117"/>
    </source>
</evidence>
<dbReference type="OrthoDB" id="5679056at2"/>
<protein>
    <submittedName>
        <fullName evidence="1">BcepMu gp16 family phage-associated protein</fullName>
    </submittedName>
</protein>